<dbReference type="Proteomes" id="UP001341840">
    <property type="component" value="Unassembled WGS sequence"/>
</dbReference>
<protein>
    <submittedName>
        <fullName evidence="1">Uncharacterized protein</fullName>
    </submittedName>
</protein>
<reference evidence="1 2" key="1">
    <citation type="journal article" date="2023" name="Plants (Basel)">
        <title>Bridging the Gap: Combining Genomics and Transcriptomics Approaches to Understand Stylosanthes scabra, an Orphan Legume from the Brazilian Caatinga.</title>
        <authorList>
            <person name="Ferreira-Neto J.R.C."/>
            <person name="da Silva M.D."/>
            <person name="Binneck E."/>
            <person name="de Melo N.F."/>
            <person name="da Silva R.H."/>
            <person name="de Melo A.L.T.M."/>
            <person name="Pandolfi V."/>
            <person name="Bustamante F.O."/>
            <person name="Brasileiro-Vidal A.C."/>
            <person name="Benko-Iseppon A.M."/>
        </authorList>
    </citation>
    <scope>NUCLEOTIDE SEQUENCE [LARGE SCALE GENOMIC DNA]</scope>
    <source>
        <tissue evidence="1">Leaves</tissue>
    </source>
</reference>
<dbReference type="EMBL" id="JASCZI010031014">
    <property type="protein sequence ID" value="MED6125673.1"/>
    <property type="molecule type" value="Genomic_DNA"/>
</dbReference>
<proteinExistence type="predicted"/>
<gene>
    <name evidence="1" type="ORF">PIB30_070846</name>
</gene>
<comment type="caution">
    <text evidence="1">The sequence shown here is derived from an EMBL/GenBank/DDBJ whole genome shotgun (WGS) entry which is preliminary data.</text>
</comment>
<organism evidence="1 2">
    <name type="scientific">Stylosanthes scabra</name>
    <dbReference type="NCBI Taxonomy" id="79078"/>
    <lineage>
        <taxon>Eukaryota</taxon>
        <taxon>Viridiplantae</taxon>
        <taxon>Streptophyta</taxon>
        <taxon>Embryophyta</taxon>
        <taxon>Tracheophyta</taxon>
        <taxon>Spermatophyta</taxon>
        <taxon>Magnoliopsida</taxon>
        <taxon>eudicotyledons</taxon>
        <taxon>Gunneridae</taxon>
        <taxon>Pentapetalae</taxon>
        <taxon>rosids</taxon>
        <taxon>fabids</taxon>
        <taxon>Fabales</taxon>
        <taxon>Fabaceae</taxon>
        <taxon>Papilionoideae</taxon>
        <taxon>50 kb inversion clade</taxon>
        <taxon>dalbergioids sensu lato</taxon>
        <taxon>Dalbergieae</taxon>
        <taxon>Pterocarpus clade</taxon>
        <taxon>Stylosanthes</taxon>
    </lineage>
</organism>
<evidence type="ECO:0000313" key="1">
    <source>
        <dbReference type="EMBL" id="MED6125673.1"/>
    </source>
</evidence>
<name>A0ABU6RPF7_9FABA</name>
<evidence type="ECO:0000313" key="2">
    <source>
        <dbReference type="Proteomes" id="UP001341840"/>
    </source>
</evidence>
<sequence length="103" mass="11508">MAKVHQLAQEKLAFQMFLKPGHKEGDNPLFVQPYDAIAQLLKPSLILFYRATLSEFLEGSSVVIVHILSESCYHSFQVRIPGIRDVVVDSPSIPSVGSTHQME</sequence>
<accession>A0ABU6RPF7</accession>
<keyword evidence="2" id="KW-1185">Reference proteome</keyword>